<gene>
    <name evidence="1" type="ORF">PS2_231</name>
</gene>
<keyword evidence="2" id="KW-1185">Reference proteome</keyword>
<reference evidence="1 2" key="1">
    <citation type="submission" date="2014-01" db="EMBL/GenBank/DDBJ databases">
        <authorList>
            <person name="Zhang G."/>
            <person name="Jin J."/>
            <person name="Li Z.J."/>
            <person name="Wang S.W."/>
            <person name="Chen S.J."/>
            <person name="Wang S.M."/>
            <person name="Wang X.T."/>
            <person name="Li Y.H."/>
            <person name="Wang J."/>
            <person name="Yang C.K."/>
            <person name="Wang L."/>
        </authorList>
    </citation>
    <scope>NUCLEOTIDE SEQUENCE [LARGE SCALE GENOMIC DNA]</scope>
</reference>
<protein>
    <submittedName>
        <fullName evidence="1">Uncharacterized protein</fullName>
    </submittedName>
</protein>
<dbReference type="KEGG" id="vg:19485106"/>
<evidence type="ECO:0000313" key="1">
    <source>
        <dbReference type="EMBL" id="AHY25470.1"/>
    </source>
</evidence>
<name>A0A023W5C4_9CAUD</name>
<dbReference type="EMBL" id="KJ025957">
    <property type="protein sequence ID" value="AHY25470.1"/>
    <property type="molecule type" value="Genomic_DNA"/>
</dbReference>
<dbReference type="GeneID" id="19485106"/>
<proteinExistence type="predicted"/>
<organism evidence="1 2">
    <name type="scientific">Serratia phage PS2</name>
    <dbReference type="NCBI Taxonomy" id="1481112"/>
    <lineage>
        <taxon>Viruses</taxon>
        <taxon>Duplodnaviria</taxon>
        <taxon>Heunggongvirae</taxon>
        <taxon>Uroviricota</taxon>
        <taxon>Caudoviricetes</taxon>
        <taxon>Muldoonvirus</taxon>
        <taxon>Muldoonvirus PS2</taxon>
    </lineage>
</organism>
<dbReference type="Proteomes" id="UP000024445">
    <property type="component" value="Segment"/>
</dbReference>
<evidence type="ECO:0000313" key="2">
    <source>
        <dbReference type="Proteomes" id="UP000024445"/>
    </source>
</evidence>
<dbReference type="RefSeq" id="YP_009030278.1">
    <property type="nucleotide sequence ID" value="NC_024121.1"/>
</dbReference>
<accession>A0A023W5C4</accession>
<sequence length="93" mass="10759">MKIKFVNDRLHRIVVRLEDQLYHFCESHDIETPRVRCGSQTFYELPEGEVEINKPFGDYSESFESLVELADETGCRVALRLDEGNINVEILVG</sequence>